<accession>A0A7J3X5U6</accession>
<dbReference type="PANTHER" id="PTHR33295">
    <property type="entry name" value="ATPASE"/>
    <property type="match status" value="1"/>
</dbReference>
<name>A0A7J3X5U6_THEPE</name>
<protein>
    <submittedName>
        <fullName evidence="3">ATP-binding protein</fullName>
    </submittedName>
</protein>
<evidence type="ECO:0000259" key="1">
    <source>
        <dbReference type="Pfam" id="PF13173"/>
    </source>
</evidence>
<dbReference type="GO" id="GO:0005524">
    <property type="term" value="F:ATP binding"/>
    <property type="evidence" value="ECO:0007669"/>
    <property type="project" value="UniProtKB-KW"/>
</dbReference>
<evidence type="ECO:0000313" key="3">
    <source>
        <dbReference type="EMBL" id="HHP04590.1"/>
    </source>
</evidence>
<dbReference type="SUPFAM" id="SSF52540">
    <property type="entry name" value="P-loop containing nucleoside triphosphate hydrolases"/>
    <property type="match status" value="1"/>
</dbReference>
<dbReference type="Pfam" id="PF13635">
    <property type="entry name" value="DUF4143"/>
    <property type="match status" value="1"/>
</dbReference>
<keyword evidence="3" id="KW-0547">Nucleotide-binding</keyword>
<keyword evidence="3" id="KW-0067">ATP-binding</keyword>
<dbReference type="Pfam" id="PF13173">
    <property type="entry name" value="AAA_14"/>
    <property type="match status" value="1"/>
</dbReference>
<feature type="domain" description="DUF4143" evidence="2">
    <location>
        <begin position="211"/>
        <end position="357"/>
    </location>
</feature>
<reference evidence="3" key="1">
    <citation type="journal article" date="2020" name="mSystems">
        <title>Genome- and Community-Level Interaction Insights into Carbon Utilization and Element Cycling Functions of Hydrothermarchaeota in Hydrothermal Sediment.</title>
        <authorList>
            <person name="Zhou Z."/>
            <person name="Liu Y."/>
            <person name="Xu W."/>
            <person name="Pan J."/>
            <person name="Luo Z.H."/>
            <person name="Li M."/>
        </authorList>
    </citation>
    <scope>NUCLEOTIDE SEQUENCE [LARGE SCALE GENOMIC DNA]</scope>
    <source>
        <strain evidence="3">SpSt-1125</strain>
    </source>
</reference>
<sequence>MGLLRELTEEYLGSLRYVREVAREVELPLGSRDVVAVVGPRRAGKTFLLLKAADGLLRSGGQALYVCFDEPKLRRLDARRLAEMVREEYPAGEVHLFLDEVQEWVEWDVKLRWLHDVGDFRLYITGSSSALQSSEIPSRLRGRYISRLLLPFSFREVAAASLGRVEAGSFRERGALKSLLGDYLTWGGFPEVWLYKSREKLVSLLETMFYRDIAERHRVRDVSVFLELASLALSNYACPVTWHSLRRALRGAGVELDVKTVMSYIEYMRQAHLVFVVKRFTYSEREAAASPKKLYLVDPAIAALFERPMDLGRRAENAVFLELVRRGYEPRYYVTRSGKEVDFVARRADETLVVEVSLEGGDEHARKAAEVARELRVREATMVTWDLEGEEQVSGRRVRLVPLWRWLLSPKPRG</sequence>
<organism evidence="3">
    <name type="scientific">Thermofilum pendens</name>
    <dbReference type="NCBI Taxonomy" id="2269"/>
    <lineage>
        <taxon>Archaea</taxon>
        <taxon>Thermoproteota</taxon>
        <taxon>Thermoprotei</taxon>
        <taxon>Thermofilales</taxon>
        <taxon>Thermofilaceae</taxon>
        <taxon>Thermofilum</taxon>
    </lineage>
</organism>
<gene>
    <name evidence="3" type="ORF">ENM88_02400</name>
</gene>
<proteinExistence type="predicted"/>
<dbReference type="InterPro" id="IPR027417">
    <property type="entry name" value="P-loop_NTPase"/>
</dbReference>
<evidence type="ECO:0000259" key="2">
    <source>
        <dbReference type="Pfam" id="PF13635"/>
    </source>
</evidence>
<dbReference type="InterPro" id="IPR025420">
    <property type="entry name" value="DUF4143"/>
</dbReference>
<comment type="caution">
    <text evidence="3">The sequence shown here is derived from an EMBL/GenBank/DDBJ whole genome shotgun (WGS) entry which is preliminary data.</text>
</comment>
<dbReference type="PANTHER" id="PTHR33295:SF21">
    <property type="entry name" value="ATPASE, AAA SUPERFAMILY-RELATED"/>
    <property type="match status" value="1"/>
</dbReference>
<dbReference type="InterPro" id="IPR041682">
    <property type="entry name" value="AAA_14"/>
</dbReference>
<dbReference type="EMBL" id="DRZM01000083">
    <property type="protein sequence ID" value="HHP04590.1"/>
    <property type="molecule type" value="Genomic_DNA"/>
</dbReference>
<feature type="domain" description="AAA" evidence="1">
    <location>
        <begin position="32"/>
        <end position="157"/>
    </location>
</feature>
<dbReference type="AlphaFoldDB" id="A0A7J3X5U6"/>